<gene>
    <name evidence="1" type="ORF">ALP51_03131</name>
</gene>
<organism evidence="1 2">
    <name type="scientific">Pseudomonas savastanoi</name>
    <name type="common">Pseudomonas syringae pv. savastanoi</name>
    <dbReference type="NCBI Taxonomy" id="29438"/>
    <lineage>
        <taxon>Bacteria</taxon>
        <taxon>Pseudomonadati</taxon>
        <taxon>Pseudomonadota</taxon>
        <taxon>Gammaproteobacteria</taxon>
        <taxon>Pseudomonadales</taxon>
        <taxon>Pseudomonadaceae</taxon>
        <taxon>Pseudomonas</taxon>
    </lineage>
</organism>
<dbReference type="Proteomes" id="UP000278180">
    <property type="component" value="Unassembled WGS sequence"/>
</dbReference>
<evidence type="ECO:0000313" key="2">
    <source>
        <dbReference type="Proteomes" id="UP000278180"/>
    </source>
</evidence>
<name>A0A3M5JYB9_PSESS</name>
<dbReference type="AlphaFoldDB" id="A0A3M5JYB9"/>
<reference evidence="1 2" key="1">
    <citation type="submission" date="2018-08" db="EMBL/GenBank/DDBJ databases">
        <title>Recombination of ecologically and evolutionarily significant loci maintains genetic cohesion in the Pseudomonas syringae species complex.</title>
        <authorList>
            <person name="Dillon M."/>
            <person name="Thakur S."/>
            <person name="Almeida R.N.D."/>
            <person name="Weir B.S."/>
            <person name="Guttman D.S."/>
        </authorList>
    </citation>
    <scope>NUCLEOTIDE SEQUENCE [LARGE SCALE GENOMIC DNA]</scope>
    <source>
        <strain evidence="1 2">ICMP 13684</strain>
    </source>
</reference>
<sequence length="95" mass="10564">ALRGFRVSGWFSTNTVLWSKGTKSVQYWCASTPLESFQMATLVKTPSGTWKALIRKTGWPTVAKTFCTKRDAEDWSRRTEDEMVRGVSSAAAPSA</sequence>
<proteinExistence type="predicted"/>
<evidence type="ECO:0000313" key="1">
    <source>
        <dbReference type="EMBL" id="RMT28291.1"/>
    </source>
</evidence>
<dbReference type="EMBL" id="RBTE01000258">
    <property type="protein sequence ID" value="RMT28291.1"/>
    <property type="molecule type" value="Genomic_DNA"/>
</dbReference>
<protein>
    <submittedName>
        <fullName evidence="1">Site-specific recombinase, phage integrase</fullName>
    </submittedName>
</protein>
<feature type="non-terminal residue" evidence="1">
    <location>
        <position position="1"/>
    </location>
</feature>
<accession>A0A3M5JYB9</accession>
<comment type="caution">
    <text evidence="1">The sequence shown here is derived from an EMBL/GenBank/DDBJ whole genome shotgun (WGS) entry which is preliminary data.</text>
</comment>